<dbReference type="InterPro" id="IPR052913">
    <property type="entry name" value="Glycopeptide_resist_protein"/>
</dbReference>
<evidence type="ECO:0000313" key="4">
    <source>
        <dbReference type="EMBL" id="MFC5528912.1"/>
    </source>
</evidence>
<sequence length="481" mass="52666">MRKGWVWSILLGVVLVGAGVGIGGAMAYGSNDALPEGFSVSGLDLGGMSATVALEQVQTRVTEWEAMSVTVADSDGGKLEAPTLTFKQLGMSIDVSEGIAAIERFRDLNWWERAKQRYRGDAGGVYGMKVNWDEKKFKDVAGRAWSPLVIGQPTNATRTINEQDEVVYTPETLGRTLDLAMMMDQVRKFEPLALAGIVATEPLSLKLTIHERYPDVTIEKLKEEGLDRKIAEFTTSFTSSGEGRSHNVTAAAMALNDTLLMPDEVFDYEKIVNLAEQKYGWKEAPVILKGKLTPGIGGGICQVSSTLYNAVLMAGLDIVERRNHSLVVHYLPAGLDATYAEGYINFRFRNSTGKQLLIRTVVENKKLTVKLFGTLPDNVMYRTETVELKVNPPKTVYVANDKLSLGKQDTVQKGEPGYVVESYLVKLVDGVVTERKKLSRDSYRSTDALIAVNPADTRLLPADDGKPSPSPEKSEGPVEPV</sequence>
<reference evidence="5" key="1">
    <citation type="journal article" date="2019" name="Int. J. Syst. Evol. Microbiol.">
        <title>The Global Catalogue of Microorganisms (GCM) 10K type strain sequencing project: providing services to taxonomists for standard genome sequencing and annotation.</title>
        <authorList>
            <consortium name="The Broad Institute Genomics Platform"/>
            <consortium name="The Broad Institute Genome Sequencing Center for Infectious Disease"/>
            <person name="Wu L."/>
            <person name="Ma J."/>
        </authorList>
    </citation>
    <scope>NUCLEOTIDE SEQUENCE [LARGE SCALE GENOMIC DNA]</scope>
    <source>
        <strain evidence="5">CGMCC 1.18578</strain>
    </source>
</reference>
<proteinExistence type="predicted"/>
<feature type="region of interest" description="Disordered" evidence="2">
    <location>
        <begin position="454"/>
        <end position="481"/>
    </location>
</feature>
<comment type="caution">
    <text evidence="4">The sequence shown here is derived from an EMBL/GenBank/DDBJ whole genome shotgun (WGS) entry which is preliminary data.</text>
</comment>
<gene>
    <name evidence="4" type="ORF">ACFPQ4_05525</name>
</gene>
<evidence type="ECO:0000259" key="3">
    <source>
        <dbReference type="PROSITE" id="PS51109"/>
    </source>
</evidence>
<dbReference type="Gene3D" id="2.20.230.10">
    <property type="entry name" value="Resuscitation-promoting factor rpfb"/>
    <property type="match status" value="1"/>
</dbReference>
<dbReference type="EMBL" id="JBHSNC010000017">
    <property type="protein sequence ID" value="MFC5528912.1"/>
    <property type="molecule type" value="Genomic_DNA"/>
</dbReference>
<dbReference type="Pfam" id="PF04294">
    <property type="entry name" value="VanW"/>
    <property type="match status" value="1"/>
</dbReference>
<dbReference type="Pfam" id="PF07501">
    <property type="entry name" value="G5"/>
    <property type="match status" value="1"/>
</dbReference>
<feature type="domain" description="G5" evidence="3">
    <location>
        <begin position="376"/>
        <end position="456"/>
    </location>
</feature>
<name>A0ABW0QZ79_9BACL</name>
<dbReference type="SMART" id="SM01208">
    <property type="entry name" value="G5"/>
    <property type="match status" value="1"/>
</dbReference>
<keyword evidence="1" id="KW-0732">Signal</keyword>
<dbReference type="PANTHER" id="PTHR35788">
    <property type="entry name" value="EXPORTED PROTEIN-RELATED"/>
    <property type="match status" value="1"/>
</dbReference>
<accession>A0ABW0QZ79</accession>
<keyword evidence="5" id="KW-1185">Reference proteome</keyword>
<evidence type="ECO:0000256" key="1">
    <source>
        <dbReference type="ARBA" id="ARBA00022729"/>
    </source>
</evidence>
<dbReference type="InterPro" id="IPR007391">
    <property type="entry name" value="Vancomycin_resist_VanW"/>
</dbReference>
<dbReference type="RefSeq" id="WP_378110782.1">
    <property type="nucleotide sequence ID" value="NZ_JBHSNC010000017.1"/>
</dbReference>
<dbReference type="Proteomes" id="UP001596108">
    <property type="component" value="Unassembled WGS sequence"/>
</dbReference>
<dbReference type="PROSITE" id="PS51109">
    <property type="entry name" value="G5"/>
    <property type="match status" value="1"/>
</dbReference>
<dbReference type="InterPro" id="IPR011098">
    <property type="entry name" value="G5_dom"/>
</dbReference>
<feature type="compositionally biased region" description="Basic and acidic residues" evidence="2">
    <location>
        <begin position="461"/>
        <end position="481"/>
    </location>
</feature>
<protein>
    <submittedName>
        <fullName evidence="4">VanW family protein</fullName>
    </submittedName>
</protein>
<organism evidence="4 5">
    <name type="scientific">Cohnella yongneupensis</name>
    <dbReference type="NCBI Taxonomy" id="425006"/>
    <lineage>
        <taxon>Bacteria</taxon>
        <taxon>Bacillati</taxon>
        <taxon>Bacillota</taxon>
        <taxon>Bacilli</taxon>
        <taxon>Bacillales</taxon>
        <taxon>Paenibacillaceae</taxon>
        <taxon>Cohnella</taxon>
    </lineage>
</organism>
<dbReference type="PANTHER" id="PTHR35788:SF1">
    <property type="entry name" value="EXPORTED PROTEIN"/>
    <property type="match status" value="1"/>
</dbReference>
<evidence type="ECO:0000313" key="5">
    <source>
        <dbReference type="Proteomes" id="UP001596108"/>
    </source>
</evidence>
<evidence type="ECO:0000256" key="2">
    <source>
        <dbReference type="SAM" id="MobiDB-lite"/>
    </source>
</evidence>